<protein>
    <submittedName>
        <fullName evidence="6">B12-dependent methionine synthase</fullName>
    </submittedName>
</protein>
<dbReference type="SUPFAM" id="SSF52242">
    <property type="entry name" value="Cobalamin (vitamin B12)-binding domain"/>
    <property type="match status" value="1"/>
</dbReference>
<dbReference type="InterPro" id="IPR006158">
    <property type="entry name" value="Cobalamin-bd"/>
</dbReference>
<evidence type="ECO:0000256" key="1">
    <source>
        <dbReference type="ARBA" id="ARBA00022723"/>
    </source>
</evidence>
<evidence type="ECO:0000313" key="6">
    <source>
        <dbReference type="EMBL" id="RMV86062.1"/>
    </source>
</evidence>
<evidence type="ECO:0000259" key="5">
    <source>
        <dbReference type="PROSITE" id="PS51332"/>
    </source>
</evidence>
<dbReference type="GO" id="GO:0008705">
    <property type="term" value="F:methionine synthase activity"/>
    <property type="evidence" value="ECO:0007669"/>
    <property type="project" value="InterPro"/>
</dbReference>
<keyword evidence="3" id="KW-0489">Methyltransferase</keyword>
<gene>
    <name evidence="6" type="ORF">ALP03_03488</name>
</gene>
<dbReference type="InterPro" id="IPR050554">
    <property type="entry name" value="Met_Synthase/Corrinoid"/>
</dbReference>
<dbReference type="PROSITE" id="PS50974">
    <property type="entry name" value="ADOMET_ACTIVATION"/>
    <property type="match status" value="1"/>
</dbReference>
<reference evidence="6 7" key="1">
    <citation type="submission" date="2018-08" db="EMBL/GenBank/DDBJ databases">
        <title>Recombination of ecologically and evolutionarily significant loci maintains genetic cohesion in the Pseudomonas syringae species complex.</title>
        <authorList>
            <person name="Dillon M."/>
            <person name="Thakur S."/>
            <person name="Almeida R.N.D."/>
            <person name="Weir B.S."/>
            <person name="Guttman D.S."/>
        </authorList>
    </citation>
    <scope>NUCLEOTIDE SEQUENCE [LARGE SCALE GENOMIC DNA]</scope>
    <source>
        <strain evidence="6 7">ICMP 4525</strain>
    </source>
</reference>
<dbReference type="EMBL" id="RBVA01000934">
    <property type="protein sequence ID" value="RMV86062.1"/>
    <property type="molecule type" value="Genomic_DNA"/>
</dbReference>
<dbReference type="InterPro" id="IPR037010">
    <property type="entry name" value="VitB12-dep_Met_synth_activ_sf"/>
</dbReference>
<feature type="domain" description="AdoMet activation" evidence="4">
    <location>
        <begin position="148"/>
        <end position="487"/>
    </location>
</feature>
<keyword evidence="2" id="KW-0170">Cobalt</keyword>
<dbReference type="SUPFAM" id="SSF56507">
    <property type="entry name" value="Methionine synthase activation domain-like"/>
    <property type="match status" value="1"/>
</dbReference>
<keyword evidence="3" id="KW-0808">Transferase</keyword>
<name>A0A3M6G0A9_PSEAJ</name>
<dbReference type="Gene3D" id="1.10.288.10">
    <property type="entry name" value="Cobalamin-dependent Methionine Synthase, domain 2"/>
    <property type="match status" value="1"/>
</dbReference>
<dbReference type="Gene3D" id="3.40.50.280">
    <property type="entry name" value="Cobalamin-binding domain"/>
    <property type="match status" value="1"/>
</dbReference>
<dbReference type="InterPro" id="IPR004223">
    <property type="entry name" value="VitB12-dep_Met_synth_activ_dom"/>
</dbReference>
<proteinExistence type="predicted"/>
<feature type="domain" description="B12-binding" evidence="5">
    <location>
        <begin position="1"/>
        <end position="132"/>
    </location>
</feature>
<dbReference type="PANTHER" id="PTHR45833">
    <property type="entry name" value="METHIONINE SYNTHASE"/>
    <property type="match status" value="1"/>
</dbReference>
<evidence type="ECO:0000256" key="2">
    <source>
        <dbReference type="ARBA" id="ARBA00023285"/>
    </source>
</evidence>
<dbReference type="FunFam" id="3.40.50.280:FF:000001">
    <property type="entry name" value="Methionine synthase"/>
    <property type="match status" value="1"/>
</dbReference>
<keyword evidence="1" id="KW-0479">Metal-binding</keyword>
<dbReference type="GO" id="GO:0032259">
    <property type="term" value="P:methylation"/>
    <property type="evidence" value="ECO:0007669"/>
    <property type="project" value="UniProtKB-KW"/>
</dbReference>
<dbReference type="GO" id="GO:0046653">
    <property type="term" value="P:tetrahydrofolate metabolic process"/>
    <property type="evidence" value="ECO:0007669"/>
    <property type="project" value="TreeGrafter"/>
</dbReference>
<dbReference type="GO" id="GO:0050667">
    <property type="term" value="P:homocysteine metabolic process"/>
    <property type="evidence" value="ECO:0007669"/>
    <property type="project" value="TreeGrafter"/>
</dbReference>
<dbReference type="Pfam" id="PF02310">
    <property type="entry name" value="B12-binding"/>
    <property type="match status" value="1"/>
</dbReference>
<dbReference type="AlphaFoldDB" id="A0A3M6G0A9"/>
<evidence type="ECO:0000259" key="4">
    <source>
        <dbReference type="PROSITE" id="PS50974"/>
    </source>
</evidence>
<dbReference type="Gene3D" id="3.10.196.10">
    <property type="entry name" value="Vitamin B12-dependent methionine synthase, activation domain"/>
    <property type="match status" value="1"/>
</dbReference>
<accession>A0A3M6G0A9</accession>
<dbReference type="GO" id="GO:0046872">
    <property type="term" value="F:metal ion binding"/>
    <property type="evidence" value="ECO:0007669"/>
    <property type="project" value="UniProtKB-KW"/>
</dbReference>
<comment type="caution">
    <text evidence="6">The sequence shown here is derived from an EMBL/GenBank/DDBJ whole genome shotgun (WGS) entry which is preliminary data.</text>
</comment>
<sequence length="487" mass="53873">MATVKGDVHDIGKNIVGVVLGCNGYDIVDLGVMVPAEKILQVARDEKCDIIGLSGLITPSLDEMVHVAREMQRQDFHLPLMIGGATTSKAHTAVKIEPKYSNDAVIYVTDASRAVGVATQLLSKELKPAFIEKTRLEYVEVRERTSARSARTERLSYGAAVAKKPQFDWENYTPAQPTFTGTRVLQDIDLNVLAEYIDWTPFFISWDLAGKYPRILTDEVVGEAATALYADATQMLRKLIDEKLISARAVFGFWPANQVNDDDLEVYGDDGKPLAKLHHLRQQTIKPDGKPNFSLADFVAPKDSGLTDYIGGFITTAGIGAEEVAKAYQDKGDDYNSIMVKALADRLAEACAEWLHQQVRKEYWGYAKDEALDNEALIKEQYMGIRPAPGYPACPDHTEKGTLFALLDPLPEGTPEHTPGKSGVFLTEHYAMFPAAAVSGWYFAHPQAQYFAVGKVDKDQVESYTARKGQDLSVTERWLAPNLGYDE</sequence>
<dbReference type="Pfam" id="PF02965">
    <property type="entry name" value="Met_synt_B12"/>
    <property type="match status" value="1"/>
</dbReference>
<evidence type="ECO:0000256" key="3">
    <source>
        <dbReference type="PROSITE-ProRule" id="PRU00346"/>
    </source>
</evidence>
<dbReference type="Proteomes" id="UP000271531">
    <property type="component" value="Unassembled WGS sequence"/>
</dbReference>
<dbReference type="PROSITE" id="PS51332">
    <property type="entry name" value="B12_BINDING"/>
    <property type="match status" value="1"/>
</dbReference>
<dbReference type="PANTHER" id="PTHR45833:SF1">
    <property type="entry name" value="METHIONINE SYNTHASE"/>
    <property type="match status" value="1"/>
</dbReference>
<dbReference type="GO" id="GO:0031419">
    <property type="term" value="F:cobalamin binding"/>
    <property type="evidence" value="ECO:0007669"/>
    <property type="project" value="InterPro"/>
</dbReference>
<dbReference type="GO" id="GO:0005829">
    <property type="term" value="C:cytosol"/>
    <property type="evidence" value="ECO:0007669"/>
    <property type="project" value="TreeGrafter"/>
</dbReference>
<evidence type="ECO:0000313" key="7">
    <source>
        <dbReference type="Proteomes" id="UP000271531"/>
    </source>
</evidence>
<dbReference type="InterPro" id="IPR036724">
    <property type="entry name" value="Cobalamin-bd_sf"/>
</dbReference>
<organism evidence="6 7">
    <name type="scientific">Pseudomonas amygdali pv. tabaci</name>
    <name type="common">Pseudomonas syringae pv. tabaci</name>
    <dbReference type="NCBI Taxonomy" id="322"/>
    <lineage>
        <taxon>Bacteria</taxon>
        <taxon>Pseudomonadati</taxon>
        <taxon>Pseudomonadota</taxon>
        <taxon>Gammaproteobacteria</taxon>
        <taxon>Pseudomonadales</taxon>
        <taxon>Pseudomonadaceae</taxon>
        <taxon>Pseudomonas</taxon>
        <taxon>Pseudomonas amygdali</taxon>
    </lineage>
</organism>